<evidence type="ECO:0000313" key="2">
    <source>
        <dbReference type="Proteomes" id="UP000276133"/>
    </source>
</evidence>
<gene>
    <name evidence="1" type="ORF">BpHYR1_042712</name>
</gene>
<evidence type="ECO:0000313" key="1">
    <source>
        <dbReference type="EMBL" id="RMZ93862.1"/>
    </source>
</evidence>
<dbReference type="Proteomes" id="UP000276133">
    <property type="component" value="Unassembled WGS sequence"/>
</dbReference>
<keyword evidence="2" id="KW-1185">Reference proteome</keyword>
<dbReference type="AlphaFoldDB" id="A0A3M7P460"/>
<protein>
    <submittedName>
        <fullName evidence="1">Uncharacterized protein</fullName>
    </submittedName>
</protein>
<name>A0A3M7P460_BRAPC</name>
<proteinExistence type="predicted"/>
<comment type="caution">
    <text evidence="1">The sequence shown here is derived from an EMBL/GenBank/DDBJ whole genome shotgun (WGS) entry which is preliminary data.</text>
</comment>
<accession>A0A3M7P460</accession>
<dbReference type="EMBL" id="REGN01013498">
    <property type="protein sequence ID" value="RMZ93862.1"/>
    <property type="molecule type" value="Genomic_DNA"/>
</dbReference>
<sequence length="187" mass="21220">QNSAIIPLLPKYIFNHYFYIKLKHPNLIPTILFIENESVCGKKILESSENKENSLESLQQDEMISFFLKTRSNLKNLSQNLGPCPSSLLGLLESFSHDLEHLSEIDLTDEGIGNISVICEIMKSYLDCYMTILKVSTESCSSGINTVANGEKLHNQKLIQIEQALLTSINLILLYKGYQKKEKKEHV</sequence>
<organism evidence="1 2">
    <name type="scientific">Brachionus plicatilis</name>
    <name type="common">Marine rotifer</name>
    <name type="synonym">Brachionus muelleri</name>
    <dbReference type="NCBI Taxonomy" id="10195"/>
    <lineage>
        <taxon>Eukaryota</taxon>
        <taxon>Metazoa</taxon>
        <taxon>Spiralia</taxon>
        <taxon>Gnathifera</taxon>
        <taxon>Rotifera</taxon>
        <taxon>Eurotatoria</taxon>
        <taxon>Monogononta</taxon>
        <taxon>Pseudotrocha</taxon>
        <taxon>Ploima</taxon>
        <taxon>Brachionidae</taxon>
        <taxon>Brachionus</taxon>
    </lineage>
</organism>
<reference evidence="1 2" key="1">
    <citation type="journal article" date="2018" name="Sci. Rep.">
        <title>Genomic signatures of local adaptation to the degree of environmental predictability in rotifers.</title>
        <authorList>
            <person name="Franch-Gras L."/>
            <person name="Hahn C."/>
            <person name="Garcia-Roger E.M."/>
            <person name="Carmona M.J."/>
            <person name="Serra M."/>
            <person name="Gomez A."/>
        </authorList>
    </citation>
    <scope>NUCLEOTIDE SEQUENCE [LARGE SCALE GENOMIC DNA]</scope>
    <source>
        <strain evidence="1">HYR1</strain>
    </source>
</reference>
<feature type="non-terminal residue" evidence="1">
    <location>
        <position position="1"/>
    </location>
</feature>